<dbReference type="CDD" id="cd02094">
    <property type="entry name" value="P-type_ATPase_Cu-like"/>
    <property type="match status" value="1"/>
</dbReference>
<feature type="transmembrane region" description="Helical" evidence="21">
    <location>
        <begin position="378"/>
        <end position="400"/>
    </location>
</feature>
<dbReference type="HOGENOM" id="CLU_001771_0_3_9"/>
<dbReference type="GO" id="GO:0055070">
    <property type="term" value="P:copper ion homeostasis"/>
    <property type="evidence" value="ECO:0007669"/>
    <property type="project" value="TreeGrafter"/>
</dbReference>
<dbReference type="EMBL" id="ACIP02000001">
    <property type="protein sequence ID" value="EEP29255.1"/>
    <property type="molecule type" value="Genomic_DNA"/>
</dbReference>
<dbReference type="InterPro" id="IPR036163">
    <property type="entry name" value="HMA_dom_sf"/>
</dbReference>
<feature type="transmembrane region" description="Helical" evidence="21">
    <location>
        <begin position="749"/>
        <end position="770"/>
    </location>
</feature>
<evidence type="ECO:0000256" key="10">
    <source>
        <dbReference type="ARBA" id="ARBA00022796"/>
    </source>
</evidence>
<dbReference type="FunFam" id="2.70.150.10:FF:000002">
    <property type="entry name" value="Copper-transporting ATPase 1, putative"/>
    <property type="match status" value="1"/>
</dbReference>
<dbReference type="NCBIfam" id="TIGR01511">
    <property type="entry name" value="ATPase-IB1_Cu"/>
    <property type="match status" value="1"/>
</dbReference>
<feature type="transmembrane region" description="Helical" evidence="21">
    <location>
        <begin position="112"/>
        <end position="134"/>
    </location>
</feature>
<feature type="domain" description="HMA" evidence="23">
    <location>
        <begin position="855"/>
        <end position="920"/>
    </location>
</feature>
<dbReference type="NCBIfam" id="TIGR01512">
    <property type="entry name" value="ATPase-IB2_Cd"/>
    <property type="match status" value="1"/>
</dbReference>
<dbReference type="AlphaFoldDB" id="C4G9F7"/>
<dbReference type="SFLD" id="SFLDF00027">
    <property type="entry name" value="p-type_atpase"/>
    <property type="match status" value="1"/>
</dbReference>
<evidence type="ECO:0000256" key="17">
    <source>
        <dbReference type="ARBA" id="ARBA00023136"/>
    </source>
</evidence>
<dbReference type="GO" id="GO:0016887">
    <property type="term" value="F:ATP hydrolysis activity"/>
    <property type="evidence" value="ECO:0007669"/>
    <property type="project" value="InterPro"/>
</dbReference>
<dbReference type="PROSITE" id="PS01047">
    <property type="entry name" value="HMA_1"/>
    <property type="match status" value="1"/>
</dbReference>
<dbReference type="Proteomes" id="UP000003494">
    <property type="component" value="Unassembled WGS sequence"/>
</dbReference>
<gene>
    <name evidence="24" type="ORF">GCWU000342_00611</name>
</gene>
<comment type="subcellular location">
    <subcellularLocation>
        <location evidence="1">Cell membrane</location>
        <topology evidence="1">Multi-pass membrane protein</topology>
    </subcellularLocation>
</comment>
<dbReference type="InterPro" id="IPR006122">
    <property type="entry name" value="HMA_Cu_ion-bd"/>
</dbReference>
<keyword evidence="8" id="KW-0677">Repeat</keyword>
<dbReference type="NCBIfam" id="TIGR01525">
    <property type="entry name" value="ATPase-IB_hvy"/>
    <property type="match status" value="1"/>
</dbReference>
<protein>
    <recommendedName>
        <fullName evidence="4">Copper-exporting P-type ATPase</fullName>
        <ecNumber evidence="3">7.2.2.8</ecNumber>
    </recommendedName>
    <alternativeName>
        <fullName evidence="18">Copper-exporting P-type ATPase A</fullName>
    </alternativeName>
    <alternativeName>
        <fullName evidence="19">Cu(+)-exporting ATPase</fullName>
    </alternativeName>
</protein>
<comment type="caution">
    <text evidence="24">The sequence shown here is derived from an EMBL/GenBank/DDBJ whole genome shotgun (WGS) entry which is preliminary data.</text>
</comment>
<dbReference type="Gene3D" id="3.40.1110.10">
    <property type="entry name" value="Calcium-transporting ATPase, cytoplasmic domain N"/>
    <property type="match status" value="1"/>
</dbReference>
<feature type="transmembrane region" description="Helical" evidence="21">
    <location>
        <begin position="140"/>
        <end position="161"/>
    </location>
</feature>
<sequence length="924" mass="96834">MSKERYAVTGMSCAACQARVEKAVNQLDHVDHAVVNLLTNSMTVEGEASEAEIVAAVERAGYGARRLSGGDTGAGSAGAAADQKGRTALESAMSQEEALLKDLETPRMIRRLVSSVGFLLVLMYFSMGHMMFGWPLPPFFVGNHVAMALVQMLLAICVMIINRKFFVNGFRAVLHGGSNMDTLVAMGSAASFGWSLFATFMMTDAVVKNDSAAVMYWMDNLYFEGAAMILALITVGKTLESYSKGRTTDALKSLMKLAPKEATVVRTDANGREKETLVPVEQVAVGDIFLVRPGENVPVDGLVLEGTSAVDESALTGESIPVDKNVGDSISAATINKSGFLRAKATRVGADTSLSQIIQMVSDASASKAPIARIADRISGVFVPLVIAIALVTLIVWFLVGADLGYALSRAIAVLVISCPCALGLATPVAIMVGNGKGARSGILFKNATSLEEAGRTQIVALDKTGTITQGSPQVTDLIPAEGAGEEELLTAALSLEAKSEHPLAKAVVDYGNKRHLTAQAAEDFEILPGNGLSARIAGELVSGGSISYMSGQTEISDRISAEADALASMGKTPLAFAKKGKLLGLIGVADVIKEESPEAIAQLKRMGIRVVMLTGDNAKTAAAIAGQAGLDDVVAGVLPEGKEQAIRSLQTLGKVAMVGDGINDAPALTKADSGIAIGAGTDVAIDAADLVLMNSRLTDVPAAIRLSRATLRNIHENLFWAFFYNVIGIPLAAGCYVAAFGLTLNPMFGAAAMAFSSVFVVGNALRLNLFQVYNTKGDRAGRHEVSCRALHGVIADMLTPAGQKKTKEQAKKIAGGQNAGVQAEKSAEDQKTDASAGREESRAAGAAERKEDMMKQTVRIKGMMCGHCEATVKKALEALDGVESAEVSHEAGTAILEESKPVDEAAIKAAIEDRDYEFVSLEG</sequence>
<dbReference type="PROSITE" id="PS50846">
    <property type="entry name" value="HMA_2"/>
    <property type="match status" value="2"/>
</dbReference>
<evidence type="ECO:0000313" key="25">
    <source>
        <dbReference type="Proteomes" id="UP000003494"/>
    </source>
</evidence>
<dbReference type="SFLD" id="SFLDG00002">
    <property type="entry name" value="C1.7:_P-type_atpase_like"/>
    <property type="match status" value="1"/>
</dbReference>
<evidence type="ECO:0000256" key="14">
    <source>
        <dbReference type="ARBA" id="ARBA00022989"/>
    </source>
</evidence>
<dbReference type="PROSITE" id="PS00154">
    <property type="entry name" value="ATPASE_E1_E2"/>
    <property type="match status" value="1"/>
</dbReference>
<keyword evidence="10" id="KW-0187">Copper transport</keyword>
<dbReference type="GO" id="GO:0140581">
    <property type="term" value="F:P-type monovalent copper transporter activity"/>
    <property type="evidence" value="ECO:0007669"/>
    <property type="project" value="UniProtKB-EC"/>
</dbReference>
<dbReference type="InterPro" id="IPR023214">
    <property type="entry name" value="HAD_sf"/>
</dbReference>
<keyword evidence="7 21" id="KW-0479">Metal-binding</keyword>
<dbReference type="SUPFAM" id="SSF56784">
    <property type="entry name" value="HAD-like"/>
    <property type="match status" value="1"/>
</dbReference>
<keyword evidence="16" id="KW-0406">Ion transport</keyword>
<dbReference type="PRINTS" id="PR00119">
    <property type="entry name" value="CATATPASE"/>
</dbReference>
<evidence type="ECO:0000256" key="22">
    <source>
        <dbReference type="SAM" id="MobiDB-lite"/>
    </source>
</evidence>
<evidence type="ECO:0000256" key="9">
    <source>
        <dbReference type="ARBA" id="ARBA00022741"/>
    </source>
</evidence>
<comment type="catalytic activity">
    <reaction evidence="20">
        <text>Cu(+)(in) + ATP + H2O = Cu(+)(out) + ADP + phosphate + H(+)</text>
        <dbReference type="Rhea" id="RHEA:25792"/>
        <dbReference type="ChEBI" id="CHEBI:15377"/>
        <dbReference type="ChEBI" id="CHEBI:15378"/>
        <dbReference type="ChEBI" id="CHEBI:30616"/>
        <dbReference type="ChEBI" id="CHEBI:43474"/>
        <dbReference type="ChEBI" id="CHEBI:49552"/>
        <dbReference type="ChEBI" id="CHEBI:456216"/>
        <dbReference type="EC" id="7.2.2.8"/>
    </reaction>
</comment>
<name>C4G9F7_9FIRM</name>
<dbReference type="InterPro" id="IPR017969">
    <property type="entry name" value="Heavy-metal-associated_CS"/>
</dbReference>
<reference evidence="24" key="1">
    <citation type="submission" date="2009-04" db="EMBL/GenBank/DDBJ databases">
        <authorList>
            <person name="Weinstock G."/>
            <person name="Sodergren E."/>
            <person name="Clifton S."/>
            <person name="Fulton L."/>
            <person name="Fulton B."/>
            <person name="Courtney L."/>
            <person name="Fronick C."/>
            <person name="Harrison M."/>
            <person name="Strong C."/>
            <person name="Farmer C."/>
            <person name="Delahaunty K."/>
            <person name="Markovic C."/>
            <person name="Hall O."/>
            <person name="Minx P."/>
            <person name="Tomlinson C."/>
            <person name="Mitreva M."/>
            <person name="Nelson J."/>
            <person name="Hou S."/>
            <person name="Wollam A."/>
            <person name="Pepin K.H."/>
            <person name="Johnson M."/>
            <person name="Bhonagiri V."/>
            <person name="Nash W.E."/>
            <person name="Warren W."/>
            <person name="Chinwalla A."/>
            <person name="Mardis E.R."/>
            <person name="Wilson R.K."/>
        </authorList>
    </citation>
    <scope>NUCLEOTIDE SEQUENCE [LARGE SCALE GENOMIC DNA]</scope>
    <source>
        <strain evidence="24">DSM 14600</strain>
    </source>
</reference>
<keyword evidence="24" id="KW-0378">Hydrolase</keyword>
<dbReference type="PANTHER" id="PTHR43520">
    <property type="entry name" value="ATP7, ISOFORM B"/>
    <property type="match status" value="1"/>
</dbReference>
<feature type="domain" description="HMA" evidence="23">
    <location>
        <begin position="2"/>
        <end position="65"/>
    </location>
</feature>
<keyword evidence="25" id="KW-1185">Reference proteome</keyword>
<dbReference type="PRINTS" id="PR00941">
    <property type="entry name" value="CDATPASE"/>
</dbReference>
<dbReference type="FunFam" id="3.40.50.1000:FF:000144">
    <property type="entry name" value="copper-transporting ATPase 1 isoform X2"/>
    <property type="match status" value="1"/>
</dbReference>
<dbReference type="InterPro" id="IPR018303">
    <property type="entry name" value="ATPase_P-typ_P_site"/>
</dbReference>
<proteinExistence type="inferred from homology"/>
<comment type="similarity">
    <text evidence="2 21">Belongs to the cation transport ATPase (P-type) (TC 3.A.3) family. Type IB subfamily.</text>
</comment>
<dbReference type="CDD" id="cd00371">
    <property type="entry name" value="HMA"/>
    <property type="match status" value="2"/>
</dbReference>
<feature type="transmembrane region" description="Helical" evidence="21">
    <location>
        <begin position="412"/>
        <end position="433"/>
    </location>
</feature>
<dbReference type="eggNOG" id="COG2217">
    <property type="taxonomic scope" value="Bacteria"/>
</dbReference>
<dbReference type="EC" id="7.2.2.8" evidence="3"/>
<dbReference type="InterPro" id="IPR001757">
    <property type="entry name" value="P_typ_ATPase"/>
</dbReference>
<organism evidence="24 25">
    <name type="scientific">Shuttleworthella satelles DSM 14600</name>
    <dbReference type="NCBI Taxonomy" id="626523"/>
    <lineage>
        <taxon>Bacteria</taxon>
        <taxon>Bacillati</taxon>
        <taxon>Bacillota</taxon>
        <taxon>Clostridia</taxon>
        <taxon>Lachnospirales</taxon>
        <taxon>Lachnospiraceae</taxon>
        <taxon>Shuttleworthella</taxon>
    </lineage>
</organism>
<dbReference type="InterPro" id="IPR023298">
    <property type="entry name" value="ATPase_P-typ_TM_dom_sf"/>
</dbReference>
<dbReference type="SUPFAM" id="SSF81665">
    <property type="entry name" value="Calcium ATPase, transmembrane domain M"/>
    <property type="match status" value="1"/>
</dbReference>
<dbReference type="GO" id="GO:0043682">
    <property type="term" value="F:P-type divalent copper transporter activity"/>
    <property type="evidence" value="ECO:0007669"/>
    <property type="project" value="TreeGrafter"/>
</dbReference>
<dbReference type="NCBIfam" id="TIGR01494">
    <property type="entry name" value="ATPase_P-type"/>
    <property type="match status" value="1"/>
</dbReference>
<dbReference type="InterPro" id="IPR008250">
    <property type="entry name" value="ATPase_P-typ_transduc_dom_A_sf"/>
</dbReference>
<feature type="compositionally biased region" description="Basic and acidic residues" evidence="22">
    <location>
        <begin position="826"/>
        <end position="853"/>
    </location>
</feature>
<evidence type="ECO:0000259" key="23">
    <source>
        <dbReference type="PROSITE" id="PS50846"/>
    </source>
</evidence>
<keyword evidence="21" id="KW-1003">Cell membrane</keyword>
<keyword evidence="15" id="KW-0186">Copper</keyword>
<evidence type="ECO:0000256" key="4">
    <source>
        <dbReference type="ARBA" id="ARBA00015102"/>
    </source>
</evidence>
<evidence type="ECO:0000256" key="5">
    <source>
        <dbReference type="ARBA" id="ARBA00022448"/>
    </source>
</evidence>
<keyword evidence="6 21" id="KW-0812">Transmembrane</keyword>
<feature type="transmembrane region" description="Helical" evidence="21">
    <location>
        <begin position="182"/>
        <end position="201"/>
    </location>
</feature>
<dbReference type="GO" id="GO:0005524">
    <property type="term" value="F:ATP binding"/>
    <property type="evidence" value="ECO:0007669"/>
    <property type="project" value="UniProtKB-UniRule"/>
</dbReference>
<dbReference type="Gene3D" id="3.40.50.1000">
    <property type="entry name" value="HAD superfamily/HAD-like"/>
    <property type="match status" value="1"/>
</dbReference>
<dbReference type="InterPro" id="IPR023299">
    <property type="entry name" value="ATPase_P-typ_cyto_dom_N"/>
</dbReference>
<keyword evidence="12" id="KW-0460">Magnesium</keyword>
<evidence type="ECO:0000256" key="18">
    <source>
        <dbReference type="ARBA" id="ARBA00029719"/>
    </source>
</evidence>
<evidence type="ECO:0000256" key="13">
    <source>
        <dbReference type="ARBA" id="ARBA00022967"/>
    </source>
</evidence>
<dbReference type="RefSeq" id="WP_006905642.1">
    <property type="nucleotide sequence ID" value="NZ_GG665866.1"/>
</dbReference>
<evidence type="ECO:0000256" key="11">
    <source>
        <dbReference type="ARBA" id="ARBA00022840"/>
    </source>
</evidence>
<keyword evidence="13" id="KW-1278">Translocase</keyword>
<evidence type="ECO:0000256" key="12">
    <source>
        <dbReference type="ARBA" id="ARBA00022842"/>
    </source>
</evidence>
<dbReference type="InterPro" id="IPR036412">
    <property type="entry name" value="HAD-like_sf"/>
</dbReference>
<evidence type="ECO:0000256" key="19">
    <source>
        <dbReference type="ARBA" id="ARBA00033239"/>
    </source>
</evidence>
<dbReference type="InterPro" id="IPR006121">
    <property type="entry name" value="HMA_dom"/>
</dbReference>
<dbReference type="InterPro" id="IPR027256">
    <property type="entry name" value="P-typ_ATPase_IB"/>
</dbReference>
<evidence type="ECO:0000256" key="8">
    <source>
        <dbReference type="ARBA" id="ARBA00022737"/>
    </source>
</evidence>
<evidence type="ECO:0000256" key="15">
    <source>
        <dbReference type="ARBA" id="ARBA00023008"/>
    </source>
</evidence>
<evidence type="ECO:0000256" key="3">
    <source>
        <dbReference type="ARBA" id="ARBA00012517"/>
    </source>
</evidence>
<dbReference type="InterPro" id="IPR044492">
    <property type="entry name" value="P_typ_ATPase_HD_dom"/>
</dbReference>
<dbReference type="NCBIfam" id="TIGR00003">
    <property type="entry name" value="copper ion binding protein"/>
    <property type="match status" value="2"/>
</dbReference>
<dbReference type="SUPFAM" id="SSF55008">
    <property type="entry name" value="HMA, heavy metal-associated domain"/>
    <property type="match status" value="2"/>
</dbReference>
<dbReference type="Pfam" id="PF00403">
    <property type="entry name" value="HMA"/>
    <property type="match status" value="2"/>
</dbReference>
<accession>C4G9F7</accession>
<dbReference type="SUPFAM" id="SSF81653">
    <property type="entry name" value="Calcium ATPase, transduction domain A"/>
    <property type="match status" value="1"/>
</dbReference>
<keyword evidence="9 21" id="KW-0547">Nucleotide-binding</keyword>
<dbReference type="PANTHER" id="PTHR43520:SF8">
    <property type="entry name" value="P-TYPE CU(+) TRANSPORTER"/>
    <property type="match status" value="1"/>
</dbReference>
<dbReference type="Pfam" id="PF00702">
    <property type="entry name" value="Hydrolase"/>
    <property type="match status" value="1"/>
</dbReference>
<keyword evidence="5" id="KW-0813">Transport</keyword>
<evidence type="ECO:0000256" key="2">
    <source>
        <dbReference type="ARBA" id="ARBA00006024"/>
    </source>
</evidence>
<dbReference type="STRING" id="626523.GCWU000342_00611"/>
<dbReference type="GO" id="GO:0005886">
    <property type="term" value="C:plasma membrane"/>
    <property type="evidence" value="ECO:0007669"/>
    <property type="project" value="UniProtKB-SubCell"/>
</dbReference>
<feature type="region of interest" description="Disordered" evidence="22">
    <location>
        <begin position="806"/>
        <end position="853"/>
    </location>
</feature>
<keyword evidence="17 21" id="KW-0472">Membrane</keyword>
<evidence type="ECO:0000313" key="24">
    <source>
        <dbReference type="EMBL" id="EEP29255.1"/>
    </source>
</evidence>
<dbReference type="Pfam" id="PF00122">
    <property type="entry name" value="E1-E2_ATPase"/>
    <property type="match status" value="1"/>
</dbReference>
<keyword evidence="11 21" id="KW-0067">ATP-binding</keyword>
<dbReference type="InterPro" id="IPR059000">
    <property type="entry name" value="ATPase_P-type_domA"/>
</dbReference>
<evidence type="ECO:0000256" key="7">
    <source>
        <dbReference type="ARBA" id="ARBA00022723"/>
    </source>
</evidence>
<evidence type="ECO:0000256" key="20">
    <source>
        <dbReference type="ARBA" id="ARBA00049289"/>
    </source>
</evidence>
<keyword evidence="14 21" id="KW-1133">Transmembrane helix</keyword>
<evidence type="ECO:0000256" key="1">
    <source>
        <dbReference type="ARBA" id="ARBA00004651"/>
    </source>
</evidence>
<dbReference type="Gene3D" id="3.30.70.100">
    <property type="match status" value="2"/>
</dbReference>
<dbReference type="Gene3D" id="2.70.150.10">
    <property type="entry name" value="Calcium-transporting ATPase, cytoplasmic transduction domain A"/>
    <property type="match status" value="1"/>
</dbReference>
<evidence type="ECO:0000256" key="21">
    <source>
        <dbReference type="RuleBase" id="RU362081"/>
    </source>
</evidence>
<evidence type="ECO:0000256" key="16">
    <source>
        <dbReference type="ARBA" id="ARBA00023065"/>
    </source>
</evidence>
<evidence type="ECO:0000256" key="6">
    <source>
        <dbReference type="ARBA" id="ARBA00022692"/>
    </source>
</evidence>
<dbReference type="GO" id="GO:0005507">
    <property type="term" value="F:copper ion binding"/>
    <property type="evidence" value="ECO:0007669"/>
    <property type="project" value="InterPro"/>
</dbReference>
<feature type="transmembrane region" description="Helical" evidence="21">
    <location>
        <begin position="221"/>
        <end position="239"/>
    </location>
</feature>
<dbReference type="SFLD" id="SFLDS00003">
    <property type="entry name" value="Haloacid_Dehalogenase"/>
    <property type="match status" value="1"/>
</dbReference>
<feature type="transmembrane region" description="Helical" evidence="21">
    <location>
        <begin position="719"/>
        <end position="743"/>
    </location>
</feature>